<dbReference type="GO" id="GO:0000981">
    <property type="term" value="F:DNA-binding transcription factor activity, RNA polymerase II-specific"/>
    <property type="evidence" value="ECO:0007669"/>
    <property type="project" value="TreeGrafter"/>
</dbReference>
<dbReference type="GO" id="GO:0005634">
    <property type="term" value="C:nucleus"/>
    <property type="evidence" value="ECO:0007669"/>
    <property type="project" value="UniProtKB-SubCell"/>
</dbReference>
<feature type="compositionally biased region" description="Basic and acidic residues" evidence="8">
    <location>
        <begin position="261"/>
        <end position="271"/>
    </location>
</feature>
<evidence type="ECO:0000256" key="6">
    <source>
        <dbReference type="ARBA" id="ARBA00023242"/>
    </source>
</evidence>
<evidence type="ECO:0000313" key="11">
    <source>
        <dbReference type="Proteomes" id="UP000541558"/>
    </source>
</evidence>
<feature type="region of interest" description="Disordered" evidence="8">
    <location>
        <begin position="147"/>
        <end position="210"/>
    </location>
</feature>
<evidence type="ECO:0000256" key="3">
    <source>
        <dbReference type="ARBA" id="ARBA00022737"/>
    </source>
</evidence>
<feature type="region of interest" description="Disordered" evidence="8">
    <location>
        <begin position="679"/>
        <end position="717"/>
    </location>
</feature>
<feature type="region of interest" description="Disordered" evidence="8">
    <location>
        <begin position="216"/>
        <end position="235"/>
    </location>
</feature>
<keyword evidence="2" id="KW-0479">Metal-binding</keyword>
<feature type="region of interest" description="Disordered" evidence="8">
    <location>
        <begin position="302"/>
        <end position="470"/>
    </location>
</feature>
<feature type="domain" description="C2H2-type" evidence="9">
    <location>
        <begin position="471"/>
        <end position="498"/>
    </location>
</feature>
<feature type="region of interest" description="Disordered" evidence="8">
    <location>
        <begin position="601"/>
        <end position="663"/>
    </location>
</feature>
<evidence type="ECO:0000256" key="8">
    <source>
        <dbReference type="SAM" id="MobiDB-lite"/>
    </source>
</evidence>
<dbReference type="AlphaFoldDB" id="A0A8H5FFA5"/>
<keyword evidence="4 7" id="KW-0863">Zinc-finger</keyword>
<keyword evidence="11" id="KW-1185">Reference proteome</keyword>
<dbReference type="PANTHER" id="PTHR24394:SF44">
    <property type="entry name" value="ZINC FINGER PROTEIN 271-LIKE"/>
    <property type="match status" value="1"/>
</dbReference>
<feature type="region of interest" description="Disordered" evidence="8">
    <location>
        <begin position="246"/>
        <end position="287"/>
    </location>
</feature>
<evidence type="ECO:0000259" key="9">
    <source>
        <dbReference type="PROSITE" id="PS50157"/>
    </source>
</evidence>
<evidence type="ECO:0000313" key="10">
    <source>
        <dbReference type="EMBL" id="KAF5334664.1"/>
    </source>
</evidence>
<dbReference type="Pfam" id="PF00096">
    <property type="entry name" value="zf-C2H2"/>
    <property type="match status" value="1"/>
</dbReference>
<feature type="compositionally biased region" description="Polar residues" evidence="8">
    <location>
        <begin position="246"/>
        <end position="256"/>
    </location>
</feature>
<accession>A0A8H5FFA5</accession>
<keyword evidence="3" id="KW-0677">Repeat</keyword>
<dbReference type="SUPFAM" id="SSF57667">
    <property type="entry name" value="beta-beta-alpha zinc fingers"/>
    <property type="match status" value="1"/>
</dbReference>
<dbReference type="InterPro" id="IPR013087">
    <property type="entry name" value="Znf_C2H2_type"/>
</dbReference>
<feature type="compositionally biased region" description="Acidic residues" evidence="8">
    <location>
        <begin position="612"/>
        <end position="639"/>
    </location>
</feature>
<gene>
    <name evidence="10" type="ORF">D9611_011922</name>
</gene>
<evidence type="ECO:0000256" key="4">
    <source>
        <dbReference type="ARBA" id="ARBA00022771"/>
    </source>
</evidence>
<dbReference type="InterPro" id="IPR036236">
    <property type="entry name" value="Znf_C2H2_sf"/>
</dbReference>
<reference evidence="10 11" key="1">
    <citation type="journal article" date="2020" name="ISME J.">
        <title>Uncovering the hidden diversity of litter-decomposition mechanisms in mushroom-forming fungi.</title>
        <authorList>
            <person name="Floudas D."/>
            <person name="Bentzer J."/>
            <person name="Ahren D."/>
            <person name="Johansson T."/>
            <person name="Persson P."/>
            <person name="Tunlid A."/>
        </authorList>
    </citation>
    <scope>NUCLEOTIDE SEQUENCE [LARGE SCALE GENOMIC DNA]</scope>
    <source>
        <strain evidence="10 11">CBS 175.51</strain>
    </source>
</reference>
<dbReference type="EMBL" id="JAACJK010000067">
    <property type="protein sequence ID" value="KAF5334664.1"/>
    <property type="molecule type" value="Genomic_DNA"/>
</dbReference>
<dbReference type="Proteomes" id="UP000541558">
    <property type="component" value="Unassembled WGS sequence"/>
</dbReference>
<evidence type="ECO:0000256" key="5">
    <source>
        <dbReference type="ARBA" id="ARBA00022833"/>
    </source>
</evidence>
<feature type="domain" description="C2H2-type" evidence="9">
    <location>
        <begin position="499"/>
        <end position="528"/>
    </location>
</feature>
<feature type="compositionally biased region" description="Polar residues" evidence="8">
    <location>
        <begin position="272"/>
        <end position="287"/>
    </location>
</feature>
<keyword evidence="6" id="KW-0539">Nucleus</keyword>
<feature type="compositionally biased region" description="Polar residues" evidence="8">
    <location>
        <begin position="44"/>
        <end position="58"/>
    </location>
</feature>
<proteinExistence type="predicted"/>
<protein>
    <recommendedName>
        <fullName evidence="9">C2H2-type domain-containing protein</fullName>
    </recommendedName>
</protein>
<dbReference type="PROSITE" id="PS50157">
    <property type="entry name" value="ZINC_FINGER_C2H2_2"/>
    <property type="match status" value="2"/>
</dbReference>
<comment type="caution">
    <text evidence="10">The sequence shown here is derived from an EMBL/GenBank/DDBJ whole genome shotgun (WGS) entry which is preliminary data.</text>
</comment>
<dbReference type="GO" id="GO:0008270">
    <property type="term" value="F:zinc ion binding"/>
    <property type="evidence" value="ECO:0007669"/>
    <property type="project" value="UniProtKB-KW"/>
</dbReference>
<feature type="compositionally biased region" description="Low complexity" evidence="8">
    <location>
        <begin position="686"/>
        <end position="717"/>
    </location>
</feature>
<feature type="compositionally biased region" description="Basic and acidic residues" evidence="8">
    <location>
        <begin position="553"/>
        <end position="566"/>
    </location>
</feature>
<feature type="compositionally biased region" description="Polar residues" evidence="8">
    <location>
        <begin position="342"/>
        <end position="356"/>
    </location>
</feature>
<evidence type="ECO:0000256" key="1">
    <source>
        <dbReference type="ARBA" id="ARBA00004123"/>
    </source>
</evidence>
<evidence type="ECO:0000256" key="2">
    <source>
        <dbReference type="ARBA" id="ARBA00022723"/>
    </source>
</evidence>
<dbReference type="SMART" id="SM00355">
    <property type="entry name" value="ZnF_C2H2"/>
    <property type="match status" value="2"/>
</dbReference>
<feature type="compositionally biased region" description="Polar residues" evidence="8">
    <location>
        <begin position="387"/>
        <end position="396"/>
    </location>
</feature>
<feature type="region of interest" description="Disordered" evidence="8">
    <location>
        <begin position="552"/>
        <end position="572"/>
    </location>
</feature>
<sequence>MGSKMFSSAPYGSQEHPSTNIHMSSGGLTRRSFGVSDGPGYPPATNSNPGHFSSNSYATPLRYTPNPYDAAQGAFPQTIYPESSQRTASIGTATLGSACDAGSFDTFSNYNSNHYEAAFDFDTPHLAATASVNGSIFDRYGRTSLRDASAVDHRSPPSPPGLSRTPNSGSASSTTHVHSQLLSSSTATPLYPPTVASPSHGMTSYTTEASSSDTTSASLFAKVPPNSKGSHSGLGFEMLTSSSELTYGYDDNQSQSHSRHERNSHDYHPVTDRTSSPSPSIPMSNASAGWNISHSPLVGGYNSLTHSSSSPSRSSTTGTPTLASSHLGGHPVGRMPYPLPPTRTNEASAGSIQLSRQGPPYGSAKGRSSSTSVRPPLDIVYADPGTRSESNTNISLPLSGGGGDIALSLTERREKDGGRPTSSSSVKAGALRPNTPVSTPPLPAEANGGASEELQPSQQAPAKKKKKSKMHTCEICSKKFPRPSGLRTHMNTHNNARPYACGFPGCTRTFGVRSNAKRHLRTHGIIPPPSNPTNGNGEAAYVVGFNPPVIAPERPDASDSGMRDGGVDSVDGLSGQLAKHRLSRAPFFKLRWMPPSLTSRTNSAKLKAVDEATGEISEDEGDSDEEGDEDYGSDRDLDDYGPTGQGGDKDDGPDTKVGISLLPSLGGSISLPSLGVTLRDHHHSSSRAARAPPSRSSSHSSAYSASSSLSSSTNASTVSNSRRSCLCPFSPCHSIPCHSMTNTVNSDEPISYSSPPLMDDHSSSGLSMGGEYANSTSSVRSMGLGGFDMDFMAMGQHQSMPLSSQSLSLTHGMGVNLGLAGANIGGLGFRSMGLGASATSSVSSLYARRVGVNAARHPHLLASA</sequence>
<dbReference type="OrthoDB" id="6077919at2759"/>
<feature type="compositionally biased region" description="Low complexity" evidence="8">
    <location>
        <begin position="303"/>
        <end position="321"/>
    </location>
</feature>
<dbReference type="Gene3D" id="3.30.160.60">
    <property type="entry name" value="Classic Zinc Finger"/>
    <property type="match status" value="2"/>
</dbReference>
<organism evidence="10 11">
    <name type="scientific">Ephemerocybe angulata</name>
    <dbReference type="NCBI Taxonomy" id="980116"/>
    <lineage>
        <taxon>Eukaryota</taxon>
        <taxon>Fungi</taxon>
        <taxon>Dikarya</taxon>
        <taxon>Basidiomycota</taxon>
        <taxon>Agaricomycotina</taxon>
        <taxon>Agaricomycetes</taxon>
        <taxon>Agaricomycetidae</taxon>
        <taxon>Agaricales</taxon>
        <taxon>Agaricineae</taxon>
        <taxon>Psathyrellaceae</taxon>
        <taxon>Ephemerocybe</taxon>
    </lineage>
</organism>
<feature type="compositionally biased region" description="Polar residues" evidence="8">
    <location>
        <begin position="164"/>
        <end position="188"/>
    </location>
</feature>
<dbReference type="PROSITE" id="PS00028">
    <property type="entry name" value="ZINC_FINGER_C2H2_1"/>
    <property type="match status" value="2"/>
</dbReference>
<dbReference type="PANTHER" id="PTHR24394">
    <property type="entry name" value="ZINC FINGER PROTEIN"/>
    <property type="match status" value="1"/>
</dbReference>
<feature type="region of interest" description="Disordered" evidence="8">
    <location>
        <begin position="1"/>
        <end position="58"/>
    </location>
</feature>
<feature type="compositionally biased region" description="Polar residues" evidence="8">
    <location>
        <begin position="15"/>
        <end position="27"/>
    </location>
</feature>
<keyword evidence="5" id="KW-0862">Zinc</keyword>
<comment type="subcellular location">
    <subcellularLocation>
        <location evidence="1">Nucleus</location>
    </subcellularLocation>
</comment>
<name>A0A8H5FFA5_9AGAR</name>
<evidence type="ECO:0000256" key="7">
    <source>
        <dbReference type="PROSITE-ProRule" id="PRU00042"/>
    </source>
</evidence>